<dbReference type="EMBL" id="JAINUF010000005">
    <property type="protein sequence ID" value="KAJ8360311.1"/>
    <property type="molecule type" value="Genomic_DNA"/>
</dbReference>
<dbReference type="InterPro" id="IPR011990">
    <property type="entry name" value="TPR-like_helical_dom_sf"/>
</dbReference>
<evidence type="ECO:0000313" key="2">
    <source>
        <dbReference type="EMBL" id="KAJ8360311.1"/>
    </source>
</evidence>
<dbReference type="AlphaFoldDB" id="A0A9Q1FK17"/>
<dbReference type="Gene3D" id="3.30.40.10">
    <property type="entry name" value="Zinc/RING finger domain, C3HC4 (zinc finger)"/>
    <property type="match status" value="1"/>
</dbReference>
<dbReference type="Proteomes" id="UP001152622">
    <property type="component" value="Chromosome 5"/>
</dbReference>
<accession>A0A9Q1FK17</accession>
<name>A0A9Q1FK17_SYNKA</name>
<evidence type="ECO:0000313" key="3">
    <source>
        <dbReference type="Proteomes" id="UP001152622"/>
    </source>
</evidence>
<dbReference type="GO" id="GO:0006511">
    <property type="term" value="P:ubiquitin-dependent protein catabolic process"/>
    <property type="evidence" value="ECO:0007669"/>
    <property type="project" value="TreeGrafter"/>
</dbReference>
<dbReference type="OrthoDB" id="9991317at2759"/>
<gene>
    <name evidence="2" type="ORF">SKAU_G00168360</name>
</gene>
<reference evidence="2" key="1">
    <citation type="journal article" date="2023" name="Science">
        <title>Genome structures resolve the early diversification of teleost fishes.</title>
        <authorList>
            <person name="Parey E."/>
            <person name="Louis A."/>
            <person name="Montfort J."/>
            <person name="Bouchez O."/>
            <person name="Roques C."/>
            <person name="Iampietro C."/>
            <person name="Lluch J."/>
            <person name="Castinel A."/>
            <person name="Donnadieu C."/>
            <person name="Desvignes T."/>
            <person name="Floi Bucao C."/>
            <person name="Jouanno E."/>
            <person name="Wen M."/>
            <person name="Mejri S."/>
            <person name="Dirks R."/>
            <person name="Jansen H."/>
            <person name="Henkel C."/>
            <person name="Chen W.J."/>
            <person name="Zahm M."/>
            <person name="Cabau C."/>
            <person name="Klopp C."/>
            <person name="Thompson A.W."/>
            <person name="Robinson-Rechavi M."/>
            <person name="Braasch I."/>
            <person name="Lecointre G."/>
            <person name="Bobe J."/>
            <person name="Postlethwait J.H."/>
            <person name="Berthelot C."/>
            <person name="Roest Crollius H."/>
            <person name="Guiguen Y."/>
        </authorList>
    </citation>
    <scope>NUCLEOTIDE SEQUENCE</scope>
    <source>
        <strain evidence="2">WJC10195</strain>
    </source>
</reference>
<feature type="domain" description="Cadherin-like beta-sandwich-like" evidence="1">
    <location>
        <begin position="7"/>
        <end position="91"/>
    </location>
</feature>
<dbReference type="InterPro" id="IPR051438">
    <property type="entry name" value="RNF_E3_ubiq-protein_ligase"/>
</dbReference>
<dbReference type="GO" id="GO:0061630">
    <property type="term" value="F:ubiquitin protein ligase activity"/>
    <property type="evidence" value="ECO:0007669"/>
    <property type="project" value="TreeGrafter"/>
</dbReference>
<proteinExistence type="predicted"/>
<dbReference type="PANTHER" id="PTHR46016">
    <property type="entry name" value="ZINC FINGER, RING/FYVE/PHD-TYPE"/>
    <property type="match status" value="1"/>
</dbReference>
<dbReference type="SUPFAM" id="SSF49599">
    <property type="entry name" value="TRAF domain-like"/>
    <property type="match status" value="1"/>
</dbReference>
<protein>
    <recommendedName>
        <fullName evidence="1">Cadherin-like beta-sandwich-like domain-containing protein</fullName>
    </recommendedName>
</protein>
<comment type="caution">
    <text evidence="2">The sequence shown here is derived from an EMBL/GenBank/DDBJ whole genome shotgun (WGS) entry which is preliminary data.</text>
</comment>
<dbReference type="InterPro" id="IPR013083">
    <property type="entry name" value="Znf_RING/FYVE/PHD"/>
</dbReference>
<dbReference type="GO" id="GO:0000209">
    <property type="term" value="P:protein polyubiquitination"/>
    <property type="evidence" value="ECO:0007669"/>
    <property type="project" value="TreeGrafter"/>
</dbReference>
<feature type="domain" description="Cadherin-like beta-sandwich-like" evidence="1">
    <location>
        <begin position="110"/>
        <end position="187"/>
    </location>
</feature>
<organism evidence="2 3">
    <name type="scientific">Synaphobranchus kaupii</name>
    <name type="common">Kaup's arrowtooth eel</name>
    <dbReference type="NCBI Taxonomy" id="118154"/>
    <lineage>
        <taxon>Eukaryota</taxon>
        <taxon>Metazoa</taxon>
        <taxon>Chordata</taxon>
        <taxon>Craniata</taxon>
        <taxon>Vertebrata</taxon>
        <taxon>Euteleostomi</taxon>
        <taxon>Actinopterygii</taxon>
        <taxon>Neopterygii</taxon>
        <taxon>Teleostei</taxon>
        <taxon>Anguilliformes</taxon>
        <taxon>Synaphobranchidae</taxon>
        <taxon>Synaphobranchus</taxon>
    </lineage>
</organism>
<dbReference type="SUPFAM" id="SSF48452">
    <property type="entry name" value="TPR-like"/>
    <property type="match status" value="1"/>
</dbReference>
<dbReference type="Pfam" id="PF12733">
    <property type="entry name" value="Cadherin-like"/>
    <property type="match status" value="2"/>
</dbReference>
<evidence type="ECO:0000259" key="1">
    <source>
        <dbReference type="Pfam" id="PF12733"/>
    </source>
</evidence>
<dbReference type="PANTHER" id="PTHR46016:SF1">
    <property type="entry name" value="RING-TYPE DOMAIN-CONTAINING PROTEIN"/>
    <property type="match status" value="1"/>
</dbReference>
<sequence>MDNCDLEKLSVSFGKLYPSFEPHLSNYEVTVPCNTTSVTLELLTSDCGASYKIHFGDGSNVVQLNDGINTINIEVVAEDGTAKKYCIEVTKLSASAAELCGLEIAGDVQIQPEFSPNTYEYSSTVQFFKSTLTILPKLPDVNMQVSVNGSESTEPIPLSVGDTLVKIKVCSADGTKSQVYTLLITREQIPLAVTFQDVRDQMEYECPFSLTAFYRPVSVSPSDPKHIYSAPCIEVLARRSKVDPLDEQPLGESWKLPELDLDWKMSAAPVKCSFAYRGCEHVVNLSEVGSHAQDCPHKPPIKLDAKDVTETEWYKRQSASSSSLEIQTKHSLETRSWEKQLWKAIGEADVLQLCSNAKKQLKLYRDNLPKPGDSMQYEHGCSPLDCLDQAAVQYASAIKLKPRDPQLHFLLGQVLEEQHYAAEMYGLKKMNDEEAQEPGLAKAAGREEEILAICKLHGFTSQPTLENQLKALDTELHQLKEQGLSGKADYIQTLFIWLSKRAGKDGRVCVSDEESWLHRALLKYLDAWSLCTDSWEYSLHVGRLLLKQGGHREALPHLQMALVLQPSQPALRFYMSLALLQQEGDMGIEEQKAVLFLHQGLEHTLALCCSQESLDRGDGWKLTDPLSATNVEFLRGCLVLGELLQKSSPAQGLMSAVQVYHTVVILALRGVCRCVCRGQVALQLEWVLLDAHFALLQSLIQLPITGKQLWIARRCQALSALIRLTTIAPCRELLNMQEKVCQIGVVTTPCSSQALYLLGLAQLAQHDDNPDSDRGRTALTEARLSFQASLALEGTPLSGPAPDQLTAQKWWMSREEKIEKVQQQLSAGPMGAVGPVVRGAARGRGAAVRGGPAAAAKIPAPARGCKPAKTAKPVPQAASLDIVFLSSRGRAGVPSAAKTEVAAKAQVKLNSRTLASLTKTTADCCPTPAKAVATEAVPAKEPVFDSSCDLPTSLNCWSHTSRLGLARAYSRSPETREQACELYQEVITKAPKVHDAYIELAELLVMADPLAALDVYCRFPLKPVHQQTFDDAFIVGEIVHILMKQELYDHPQLGPNLIAYGKIMGLGCLEKYIEVLDEKFKTNLLKTVYAGIHDKSMEDEDLQEFFKFKCWM</sequence>
<keyword evidence="3" id="KW-1185">Reference proteome</keyword>
<dbReference type="Gene3D" id="1.25.40.10">
    <property type="entry name" value="Tetratricopeptide repeat domain"/>
    <property type="match status" value="1"/>
</dbReference>
<dbReference type="InterPro" id="IPR025883">
    <property type="entry name" value="Cadherin-like_domain"/>
</dbReference>